<organism evidence="2 3">
    <name type="scientific">Pristionchus fissidentatus</name>
    <dbReference type="NCBI Taxonomy" id="1538716"/>
    <lineage>
        <taxon>Eukaryota</taxon>
        <taxon>Metazoa</taxon>
        <taxon>Ecdysozoa</taxon>
        <taxon>Nematoda</taxon>
        <taxon>Chromadorea</taxon>
        <taxon>Rhabditida</taxon>
        <taxon>Rhabditina</taxon>
        <taxon>Diplogasteromorpha</taxon>
        <taxon>Diplogasteroidea</taxon>
        <taxon>Neodiplogasteridae</taxon>
        <taxon>Pristionchus</taxon>
    </lineage>
</organism>
<keyword evidence="1" id="KW-0472">Membrane</keyword>
<feature type="transmembrane region" description="Helical" evidence="1">
    <location>
        <begin position="67"/>
        <end position="84"/>
    </location>
</feature>
<sequence>VYAVLCTGLADLLIGLWLIKEDRTSSSFPLLIVVYQAIFFTCHVFKGILLANHSFRLYNMVDNADDFAFWIIAVASFVVFHLEMKRTKKFQLPSYYQNEL</sequence>
<evidence type="ECO:0000313" key="3">
    <source>
        <dbReference type="Proteomes" id="UP001432322"/>
    </source>
</evidence>
<dbReference type="EMBL" id="BTSY01000001">
    <property type="protein sequence ID" value="GMT12000.1"/>
    <property type="molecule type" value="Genomic_DNA"/>
</dbReference>
<evidence type="ECO:0000313" key="2">
    <source>
        <dbReference type="EMBL" id="GMT12000.1"/>
    </source>
</evidence>
<dbReference type="Proteomes" id="UP001432322">
    <property type="component" value="Unassembled WGS sequence"/>
</dbReference>
<feature type="non-terminal residue" evidence="2">
    <location>
        <position position="100"/>
    </location>
</feature>
<proteinExistence type="predicted"/>
<protein>
    <submittedName>
        <fullName evidence="2">Uncharacterized protein</fullName>
    </submittedName>
</protein>
<keyword evidence="1" id="KW-0812">Transmembrane</keyword>
<keyword evidence="3" id="KW-1185">Reference proteome</keyword>
<reference evidence="2" key="1">
    <citation type="submission" date="2023-10" db="EMBL/GenBank/DDBJ databases">
        <title>Genome assembly of Pristionchus species.</title>
        <authorList>
            <person name="Yoshida K."/>
            <person name="Sommer R.J."/>
        </authorList>
    </citation>
    <scope>NUCLEOTIDE SEQUENCE</scope>
    <source>
        <strain evidence="2">RS5133</strain>
    </source>
</reference>
<evidence type="ECO:0000256" key="1">
    <source>
        <dbReference type="SAM" id="Phobius"/>
    </source>
</evidence>
<gene>
    <name evidence="2" type="ORF">PFISCL1PPCAC_3297</name>
</gene>
<comment type="caution">
    <text evidence="2">The sequence shown here is derived from an EMBL/GenBank/DDBJ whole genome shotgun (WGS) entry which is preliminary data.</text>
</comment>
<keyword evidence="1" id="KW-1133">Transmembrane helix</keyword>
<feature type="non-terminal residue" evidence="2">
    <location>
        <position position="1"/>
    </location>
</feature>
<feature type="transmembrane region" description="Helical" evidence="1">
    <location>
        <begin position="30"/>
        <end position="55"/>
    </location>
</feature>
<name>A0AAV5V2J3_9BILA</name>
<accession>A0AAV5V2J3</accession>
<dbReference type="AlphaFoldDB" id="A0AAV5V2J3"/>